<keyword evidence="2" id="KW-1185">Reference proteome</keyword>
<proteinExistence type="predicted"/>
<protein>
    <submittedName>
        <fullName evidence="1">Uncharacterized protein</fullName>
    </submittedName>
</protein>
<reference evidence="1 2" key="1">
    <citation type="submission" date="2019-01" db="EMBL/GenBank/DDBJ databases">
        <title>Sequencing of cultivated peanut Arachis hypogaea provides insights into genome evolution and oil improvement.</title>
        <authorList>
            <person name="Chen X."/>
        </authorList>
    </citation>
    <scope>NUCLEOTIDE SEQUENCE [LARGE SCALE GENOMIC DNA]</scope>
    <source>
        <strain evidence="2">cv. Fuhuasheng</strain>
        <tissue evidence="1">Leaves</tissue>
    </source>
</reference>
<name>A0A445AFA4_ARAHY</name>
<evidence type="ECO:0000313" key="2">
    <source>
        <dbReference type="Proteomes" id="UP000289738"/>
    </source>
</evidence>
<dbReference type="AlphaFoldDB" id="A0A445AFA4"/>
<dbReference type="EMBL" id="SDMP01000012">
    <property type="protein sequence ID" value="RYR25100.1"/>
    <property type="molecule type" value="Genomic_DNA"/>
</dbReference>
<organism evidence="1 2">
    <name type="scientific">Arachis hypogaea</name>
    <name type="common">Peanut</name>
    <dbReference type="NCBI Taxonomy" id="3818"/>
    <lineage>
        <taxon>Eukaryota</taxon>
        <taxon>Viridiplantae</taxon>
        <taxon>Streptophyta</taxon>
        <taxon>Embryophyta</taxon>
        <taxon>Tracheophyta</taxon>
        <taxon>Spermatophyta</taxon>
        <taxon>Magnoliopsida</taxon>
        <taxon>eudicotyledons</taxon>
        <taxon>Gunneridae</taxon>
        <taxon>Pentapetalae</taxon>
        <taxon>rosids</taxon>
        <taxon>fabids</taxon>
        <taxon>Fabales</taxon>
        <taxon>Fabaceae</taxon>
        <taxon>Papilionoideae</taxon>
        <taxon>50 kb inversion clade</taxon>
        <taxon>dalbergioids sensu lato</taxon>
        <taxon>Dalbergieae</taxon>
        <taxon>Pterocarpus clade</taxon>
        <taxon>Arachis</taxon>
    </lineage>
</organism>
<dbReference type="Proteomes" id="UP000289738">
    <property type="component" value="Chromosome B02"/>
</dbReference>
<evidence type="ECO:0000313" key="1">
    <source>
        <dbReference type="EMBL" id="RYR25100.1"/>
    </source>
</evidence>
<gene>
    <name evidence="1" type="ORF">Ahy_B02g058725</name>
</gene>
<comment type="caution">
    <text evidence="1">The sequence shown here is derived from an EMBL/GenBank/DDBJ whole genome shotgun (WGS) entry which is preliminary data.</text>
</comment>
<accession>A0A445AFA4</accession>
<sequence>MLQIIMNPTRRDWRPQPNNLIVPETTATTLLHQSSILIGFGARPHLNRNKNRVYASLVNFEAFQVAESEQDDAKTKKVDTEQEKSELRLSLLNFSIDFTRMNLNYTILV</sequence>